<evidence type="ECO:0000259" key="1">
    <source>
        <dbReference type="SMART" id="SM00829"/>
    </source>
</evidence>
<dbReference type="Gene3D" id="3.40.50.720">
    <property type="entry name" value="NAD(P)-binding Rossmann-like Domain"/>
    <property type="match status" value="1"/>
</dbReference>
<dbReference type="STRING" id="708126.BW727_101394"/>
<proteinExistence type="predicted"/>
<sequence length="332" mass="35710">MKALQAFLDSEGNVNLELKELEIQELSQGNVVIKVHYSSVNYKDALAATNAKSGVIREYPIVLGIDLSGEVVESDDPKIKVGDFVIVTSYGLGVSHDGGYSEYARVPAEWVVPLPDGLTLKEAMILGTAGFTAGQSVDALEKNGGNPADLPVLVRGATGGLGSMAVKMLSQKGYTVIAESRKKETSSTFLQNLGASNIQTPEENQLEKARPLSSQKWQAIIDPVGGDKLADYLAQVKENGTIALSGNAGGIKFSATVLPFILRGITLKGINSVQVPQEERQKLWQRLATDLKPSDLTSFVDQELQLEELPAAFQKMIDGKMTGRFLVKVFGE</sequence>
<evidence type="ECO:0000313" key="3">
    <source>
        <dbReference type="Proteomes" id="UP000188993"/>
    </source>
</evidence>
<dbReference type="InterPro" id="IPR020843">
    <property type="entry name" value="ER"/>
</dbReference>
<reference evidence="2 3" key="1">
    <citation type="journal article" date="2014" name="Int. J. Syst. Evol. Microbiol.">
        <title>Jeotgalibaca dankookensis gen. nov., sp. nov., a member of the family Carnobacteriaceae, isolated from seujeot (Korean traditional food).</title>
        <authorList>
            <person name="Lee D.G."/>
            <person name="Trujillo M.E."/>
            <person name="Kang H."/>
            <person name="Ahn T.Y."/>
        </authorList>
    </citation>
    <scope>NUCLEOTIDE SEQUENCE [LARGE SCALE GENOMIC DNA]</scope>
    <source>
        <strain evidence="2 3">EX-07</strain>
    </source>
</reference>
<dbReference type="Pfam" id="PF08240">
    <property type="entry name" value="ADH_N"/>
    <property type="match status" value="1"/>
</dbReference>
<dbReference type="GO" id="GO:0043957">
    <property type="term" value="F:acryloyl-CoA reductase (NADPH) activity"/>
    <property type="evidence" value="ECO:0007669"/>
    <property type="project" value="TreeGrafter"/>
</dbReference>
<dbReference type="SUPFAM" id="SSF50129">
    <property type="entry name" value="GroES-like"/>
    <property type="match status" value="1"/>
</dbReference>
<dbReference type="KEGG" id="jda:BW727_101394"/>
<dbReference type="OrthoDB" id="9782155at2"/>
<dbReference type="InterPro" id="IPR013154">
    <property type="entry name" value="ADH-like_N"/>
</dbReference>
<accession>A0A1S6IQD2</accession>
<dbReference type="SUPFAM" id="SSF51735">
    <property type="entry name" value="NAD(P)-binding Rossmann-fold domains"/>
    <property type="match status" value="1"/>
</dbReference>
<dbReference type="NCBIfam" id="TIGR02823">
    <property type="entry name" value="oxido_YhdH"/>
    <property type="match status" value="1"/>
</dbReference>
<dbReference type="Gene3D" id="3.90.180.10">
    <property type="entry name" value="Medium-chain alcohol dehydrogenases, catalytic domain"/>
    <property type="match status" value="1"/>
</dbReference>
<name>A0A1S6IQD2_9LACT</name>
<dbReference type="SMART" id="SM00829">
    <property type="entry name" value="PKS_ER"/>
    <property type="match status" value="1"/>
</dbReference>
<dbReference type="Pfam" id="PF00107">
    <property type="entry name" value="ADH_zinc_N"/>
    <property type="match status" value="1"/>
</dbReference>
<keyword evidence="3" id="KW-1185">Reference proteome</keyword>
<feature type="domain" description="Enoyl reductase (ER)" evidence="1">
    <location>
        <begin position="12"/>
        <end position="327"/>
    </location>
</feature>
<organism evidence="2 3">
    <name type="scientific">Jeotgalibaca dankookensis</name>
    <dbReference type="NCBI Taxonomy" id="708126"/>
    <lineage>
        <taxon>Bacteria</taxon>
        <taxon>Bacillati</taxon>
        <taxon>Bacillota</taxon>
        <taxon>Bacilli</taxon>
        <taxon>Lactobacillales</taxon>
        <taxon>Carnobacteriaceae</taxon>
        <taxon>Jeotgalibaca</taxon>
    </lineage>
</organism>
<dbReference type="EMBL" id="CP019728">
    <property type="protein sequence ID" value="AQS53761.1"/>
    <property type="molecule type" value="Genomic_DNA"/>
</dbReference>
<dbReference type="PANTHER" id="PTHR43677">
    <property type="entry name" value="SHORT-CHAIN DEHYDROGENASE/REDUCTASE"/>
    <property type="match status" value="1"/>
</dbReference>
<gene>
    <name evidence="2" type="primary">yhfP</name>
    <name evidence="2" type="ORF">BW727_101394</name>
</gene>
<dbReference type="CDD" id="cd05280">
    <property type="entry name" value="MDR_yhdh_yhfp"/>
    <property type="match status" value="1"/>
</dbReference>
<dbReference type="EC" id="1.6.5.-" evidence="2"/>
<dbReference type="InterPro" id="IPR014188">
    <property type="entry name" value="Acrylyl-CoA_reductase_AcuI"/>
</dbReference>
<dbReference type="RefSeq" id="WP_062470302.1">
    <property type="nucleotide sequence ID" value="NZ_BBYN01000019.1"/>
</dbReference>
<dbReference type="Proteomes" id="UP000188993">
    <property type="component" value="Chromosome"/>
</dbReference>
<dbReference type="AlphaFoldDB" id="A0A1S6IQD2"/>
<dbReference type="PANTHER" id="PTHR43677:SF1">
    <property type="entry name" value="ACRYLYL-COA REDUCTASE ACUI-RELATED"/>
    <property type="match status" value="1"/>
</dbReference>
<protein>
    <submittedName>
        <fullName evidence="2">Putative quinone oxidoreductase YhfP</fullName>
        <ecNumber evidence="2">1.6.5.-</ecNumber>
    </submittedName>
</protein>
<evidence type="ECO:0000313" key="2">
    <source>
        <dbReference type="EMBL" id="AQS53761.1"/>
    </source>
</evidence>
<dbReference type="InterPro" id="IPR011032">
    <property type="entry name" value="GroES-like_sf"/>
</dbReference>
<dbReference type="InterPro" id="IPR051397">
    <property type="entry name" value="Zn-ADH-like_protein"/>
</dbReference>
<dbReference type="InterPro" id="IPR036291">
    <property type="entry name" value="NAD(P)-bd_dom_sf"/>
</dbReference>
<dbReference type="InterPro" id="IPR013149">
    <property type="entry name" value="ADH-like_C"/>
</dbReference>
<keyword evidence="2" id="KW-0560">Oxidoreductase</keyword>